<protein>
    <submittedName>
        <fullName evidence="2">Alpha/beta hydrolase</fullName>
    </submittedName>
</protein>
<sequence length="290" mass="31007">MTISKILHVPGARLRYLLRGTGPLLLLVAGGDGDAAASDDLAAQLADRYTVLTYDRRGLSASTLDDPGDPPTVTTHADDLHHLLAALTTEPAYVYGSSIGALICLELVSRHPEQVSVLVAHEPPATQLLPEPERSRARQEQQEVEDVHRAQGALAALRRFAALAAIDPADREPDVAATPPRPERLPNLEFFLTHDAPAVRRHLLDLSALKAASTRILPAVGEASAHIWAHRCGRLLAEELGVSYVEFPGGHNAGVFRPRAFAARLHEVLDSAGAVPGLLGTDRAGDEPAR</sequence>
<dbReference type="InterPro" id="IPR050471">
    <property type="entry name" value="AB_hydrolase"/>
</dbReference>
<feature type="domain" description="AB hydrolase-1" evidence="1">
    <location>
        <begin position="23"/>
        <end position="136"/>
    </location>
</feature>
<organism evidence="2 3">
    <name type="scientific">Nonomuraea bangladeshensis</name>
    <dbReference type="NCBI Taxonomy" id="404385"/>
    <lineage>
        <taxon>Bacteria</taxon>
        <taxon>Bacillati</taxon>
        <taxon>Actinomycetota</taxon>
        <taxon>Actinomycetes</taxon>
        <taxon>Streptosporangiales</taxon>
        <taxon>Streptosporangiaceae</taxon>
        <taxon>Nonomuraea</taxon>
    </lineage>
</organism>
<keyword evidence="3" id="KW-1185">Reference proteome</keyword>
<evidence type="ECO:0000313" key="3">
    <source>
        <dbReference type="Proteomes" id="UP001552427"/>
    </source>
</evidence>
<accession>A0ABV3H3R0</accession>
<proteinExistence type="predicted"/>
<dbReference type="Pfam" id="PF00561">
    <property type="entry name" value="Abhydrolase_1"/>
    <property type="match status" value="1"/>
</dbReference>
<dbReference type="Proteomes" id="UP001552427">
    <property type="component" value="Unassembled WGS sequence"/>
</dbReference>
<dbReference type="Gene3D" id="3.40.50.1820">
    <property type="entry name" value="alpha/beta hydrolase"/>
    <property type="match status" value="1"/>
</dbReference>
<keyword evidence="2" id="KW-0378">Hydrolase</keyword>
<name>A0ABV3H3R0_9ACTN</name>
<dbReference type="SUPFAM" id="SSF53474">
    <property type="entry name" value="alpha/beta-Hydrolases"/>
    <property type="match status" value="1"/>
</dbReference>
<dbReference type="EMBL" id="JBFARM010000005">
    <property type="protein sequence ID" value="MEV4287163.1"/>
    <property type="molecule type" value="Genomic_DNA"/>
</dbReference>
<dbReference type="PANTHER" id="PTHR43433:SF5">
    <property type="entry name" value="AB HYDROLASE-1 DOMAIN-CONTAINING PROTEIN"/>
    <property type="match status" value="1"/>
</dbReference>
<dbReference type="GO" id="GO:0016787">
    <property type="term" value="F:hydrolase activity"/>
    <property type="evidence" value="ECO:0007669"/>
    <property type="project" value="UniProtKB-KW"/>
</dbReference>
<dbReference type="PANTHER" id="PTHR43433">
    <property type="entry name" value="HYDROLASE, ALPHA/BETA FOLD FAMILY PROTEIN"/>
    <property type="match status" value="1"/>
</dbReference>
<comment type="caution">
    <text evidence="2">The sequence shown here is derived from an EMBL/GenBank/DDBJ whole genome shotgun (WGS) entry which is preliminary data.</text>
</comment>
<dbReference type="InterPro" id="IPR029058">
    <property type="entry name" value="AB_hydrolase_fold"/>
</dbReference>
<evidence type="ECO:0000313" key="2">
    <source>
        <dbReference type="EMBL" id="MEV4287163.1"/>
    </source>
</evidence>
<reference evidence="2 3" key="1">
    <citation type="submission" date="2024-06" db="EMBL/GenBank/DDBJ databases">
        <title>The Natural Products Discovery Center: Release of the First 8490 Sequenced Strains for Exploring Actinobacteria Biosynthetic Diversity.</title>
        <authorList>
            <person name="Kalkreuter E."/>
            <person name="Kautsar S.A."/>
            <person name="Yang D."/>
            <person name="Bader C.D."/>
            <person name="Teijaro C.N."/>
            <person name="Fluegel L."/>
            <person name="Davis C.M."/>
            <person name="Simpson J.R."/>
            <person name="Lauterbach L."/>
            <person name="Steele A.D."/>
            <person name="Gui C."/>
            <person name="Meng S."/>
            <person name="Li G."/>
            <person name="Viehrig K."/>
            <person name="Ye F."/>
            <person name="Su P."/>
            <person name="Kiefer A.F."/>
            <person name="Nichols A."/>
            <person name="Cepeda A.J."/>
            <person name="Yan W."/>
            <person name="Fan B."/>
            <person name="Jiang Y."/>
            <person name="Adhikari A."/>
            <person name="Zheng C.-J."/>
            <person name="Schuster L."/>
            <person name="Cowan T.M."/>
            <person name="Smanski M.J."/>
            <person name="Chevrette M.G."/>
            <person name="De Carvalho L.P.S."/>
            <person name="Shen B."/>
        </authorList>
    </citation>
    <scope>NUCLEOTIDE SEQUENCE [LARGE SCALE GENOMIC DNA]</scope>
    <source>
        <strain evidence="2 3">NPDC049574</strain>
    </source>
</reference>
<dbReference type="InterPro" id="IPR000073">
    <property type="entry name" value="AB_hydrolase_1"/>
</dbReference>
<dbReference type="RefSeq" id="WP_364450270.1">
    <property type="nucleotide sequence ID" value="NZ_JBFARM010000005.1"/>
</dbReference>
<evidence type="ECO:0000259" key="1">
    <source>
        <dbReference type="Pfam" id="PF00561"/>
    </source>
</evidence>
<gene>
    <name evidence="2" type="ORF">AB0K40_16800</name>
</gene>